<proteinExistence type="predicted"/>
<evidence type="ECO:0000313" key="1">
    <source>
        <dbReference type="EMBL" id="SHO48953.1"/>
    </source>
</evidence>
<gene>
    <name evidence="1" type="ORF">SAMN02745220_02558</name>
</gene>
<reference evidence="1 2" key="1">
    <citation type="submission" date="2016-12" db="EMBL/GenBank/DDBJ databases">
        <authorList>
            <person name="Song W.-J."/>
            <person name="Kurnit D.M."/>
        </authorList>
    </citation>
    <scope>NUCLEOTIDE SEQUENCE [LARGE SCALE GENOMIC DNA]</scope>
    <source>
        <strain evidence="1 2">DSM 18488</strain>
    </source>
</reference>
<dbReference type="RefSeq" id="WP_073613846.1">
    <property type="nucleotide sequence ID" value="NZ_FRFE01000011.1"/>
</dbReference>
<dbReference type="OrthoDB" id="5432669at2"/>
<dbReference type="STRING" id="1121416.SAMN02745220_02558"/>
<dbReference type="SUPFAM" id="SSF141371">
    <property type="entry name" value="PilZ domain-like"/>
    <property type="match status" value="1"/>
</dbReference>
<organism evidence="1 2">
    <name type="scientific">Desulfopila aestuarii DSM 18488</name>
    <dbReference type="NCBI Taxonomy" id="1121416"/>
    <lineage>
        <taxon>Bacteria</taxon>
        <taxon>Pseudomonadati</taxon>
        <taxon>Thermodesulfobacteriota</taxon>
        <taxon>Desulfobulbia</taxon>
        <taxon>Desulfobulbales</taxon>
        <taxon>Desulfocapsaceae</taxon>
        <taxon>Desulfopila</taxon>
    </lineage>
</organism>
<protein>
    <recommendedName>
        <fullName evidence="3">PilZ domain-containing protein</fullName>
    </recommendedName>
</protein>
<dbReference type="AlphaFoldDB" id="A0A1M7Y8J1"/>
<evidence type="ECO:0008006" key="3">
    <source>
        <dbReference type="Google" id="ProtNLM"/>
    </source>
</evidence>
<name>A0A1M7Y8J1_9BACT</name>
<sequence>MRMQQHVVAANDARQRLRVYCDAEVEVVTGDRRVARGQMRDVGLNSLYLFVDETNETFLIEGEPVRVRIGMKRDGSNLTIELEGCVSRMDDFGFVVQFSKSLRWWPVFIIFPDQKEH</sequence>
<dbReference type="Proteomes" id="UP000184603">
    <property type="component" value="Unassembled WGS sequence"/>
</dbReference>
<accession>A0A1M7Y8J1</accession>
<evidence type="ECO:0000313" key="2">
    <source>
        <dbReference type="Proteomes" id="UP000184603"/>
    </source>
</evidence>
<dbReference type="Gene3D" id="2.40.10.220">
    <property type="entry name" value="predicted glycosyltransferase like domains"/>
    <property type="match status" value="1"/>
</dbReference>
<keyword evidence="2" id="KW-1185">Reference proteome</keyword>
<dbReference type="EMBL" id="FRFE01000011">
    <property type="protein sequence ID" value="SHO48953.1"/>
    <property type="molecule type" value="Genomic_DNA"/>
</dbReference>